<sequence>MWVPILQMLTVIQRGTSSSTSSSNRRPKSAPSLQKSRPCKPIDGNLLKHSPAFVYKPQMYVSFKRTSKIFAMQPAIVEQIALERPWVLSLVLMPPLVIQTVCMNWPLYTHRAAVVRFWEVKKFLPIILLQRPEDLFFETPNPPDAPHPTAANSFHEVITQEQMCYVCGLEAGTRPMGLHRVGTSCANSYYYQLRKPEGSRKHKKACPDTGFTTDALPTDPEARRLKIRLLASNSCSYCVFLAACLLQITNEFTH</sequence>
<keyword evidence="3" id="KW-1185">Reference proteome</keyword>
<organism evidence="2 3">
    <name type="scientific">Mesorhabditis spiculigera</name>
    <dbReference type="NCBI Taxonomy" id="96644"/>
    <lineage>
        <taxon>Eukaryota</taxon>
        <taxon>Metazoa</taxon>
        <taxon>Ecdysozoa</taxon>
        <taxon>Nematoda</taxon>
        <taxon>Chromadorea</taxon>
        <taxon>Rhabditida</taxon>
        <taxon>Rhabditina</taxon>
        <taxon>Rhabditomorpha</taxon>
        <taxon>Rhabditoidea</taxon>
        <taxon>Rhabditidae</taxon>
        <taxon>Mesorhabditinae</taxon>
        <taxon>Mesorhabditis</taxon>
    </lineage>
</organism>
<reference evidence="2" key="1">
    <citation type="submission" date="2023-06" db="EMBL/GenBank/DDBJ databases">
        <authorList>
            <person name="Delattre M."/>
        </authorList>
    </citation>
    <scope>NUCLEOTIDE SEQUENCE</scope>
    <source>
        <strain evidence="2">AF72</strain>
    </source>
</reference>
<comment type="caution">
    <text evidence="2">The sequence shown here is derived from an EMBL/GenBank/DDBJ whole genome shotgun (WGS) entry which is preliminary data.</text>
</comment>
<dbReference type="EMBL" id="CATQJA010002637">
    <property type="protein sequence ID" value="CAJ0575296.1"/>
    <property type="molecule type" value="Genomic_DNA"/>
</dbReference>
<gene>
    <name evidence="2" type="ORF">MSPICULIGERA_LOCUS13608</name>
</gene>
<evidence type="ECO:0000313" key="3">
    <source>
        <dbReference type="Proteomes" id="UP001177023"/>
    </source>
</evidence>
<name>A0AA36G203_9BILA</name>
<evidence type="ECO:0000256" key="1">
    <source>
        <dbReference type="SAM" id="MobiDB-lite"/>
    </source>
</evidence>
<feature type="non-terminal residue" evidence="2">
    <location>
        <position position="1"/>
    </location>
</feature>
<protein>
    <submittedName>
        <fullName evidence="2">Uncharacterized protein</fullName>
    </submittedName>
</protein>
<proteinExistence type="predicted"/>
<accession>A0AA36G203</accession>
<evidence type="ECO:0000313" key="2">
    <source>
        <dbReference type="EMBL" id="CAJ0575296.1"/>
    </source>
</evidence>
<dbReference type="Proteomes" id="UP001177023">
    <property type="component" value="Unassembled WGS sequence"/>
</dbReference>
<dbReference type="AlphaFoldDB" id="A0AA36G203"/>
<feature type="region of interest" description="Disordered" evidence="1">
    <location>
        <begin position="14"/>
        <end position="39"/>
    </location>
</feature>